<dbReference type="SUPFAM" id="SSF50249">
    <property type="entry name" value="Nucleic acid-binding proteins"/>
    <property type="match status" value="1"/>
</dbReference>
<accession>A0A1D6GLJ8</accession>
<keyword evidence="4" id="KW-0653">Protein transport</keyword>
<evidence type="ECO:0000256" key="9">
    <source>
        <dbReference type="ARBA" id="ARBA00025340"/>
    </source>
</evidence>
<evidence type="ECO:0000256" key="8">
    <source>
        <dbReference type="ARBA" id="ARBA00023136"/>
    </source>
</evidence>
<comment type="function">
    <text evidence="9">Part of the twin-arginine translocation (Tat) system that transports large folded proteins containing a characteristic twin-arginine motif in their signal peptide across the thylakoid membrane. Involved in delta pH-dependent protein transport required for chloroplast development, especially thylakoid membrane formation. TATC and TATB mediate precursor recognition, whereas TATA facilitates translocation.</text>
</comment>
<dbReference type="Pfam" id="PF02416">
    <property type="entry name" value="TatA_B_E"/>
    <property type="match status" value="1"/>
</dbReference>
<keyword evidence="6" id="KW-0811">Translocation</keyword>
<evidence type="ECO:0000256" key="5">
    <source>
        <dbReference type="ARBA" id="ARBA00022989"/>
    </source>
</evidence>
<dbReference type="GO" id="GO:0003697">
    <property type="term" value="F:single-stranded DNA binding"/>
    <property type="evidence" value="ECO:0007669"/>
    <property type="project" value="InterPro"/>
</dbReference>
<dbReference type="Gene3D" id="2.40.50.140">
    <property type="entry name" value="Nucleic acid-binding proteins"/>
    <property type="match status" value="1"/>
</dbReference>
<dbReference type="NCBIfam" id="NF011429">
    <property type="entry name" value="PRK14857.1"/>
    <property type="match status" value="1"/>
</dbReference>
<organism evidence="10">
    <name type="scientific">Zea mays</name>
    <name type="common">Maize</name>
    <dbReference type="NCBI Taxonomy" id="4577"/>
    <lineage>
        <taxon>Eukaryota</taxon>
        <taxon>Viridiplantae</taxon>
        <taxon>Streptophyta</taxon>
        <taxon>Embryophyta</taxon>
        <taxon>Tracheophyta</taxon>
        <taxon>Spermatophyta</taxon>
        <taxon>Magnoliopsida</taxon>
        <taxon>Liliopsida</taxon>
        <taxon>Poales</taxon>
        <taxon>Poaceae</taxon>
        <taxon>PACMAD clade</taxon>
        <taxon>Panicoideae</taxon>
        <taxon>Andropogonodae</taxon>
        <taxon>Andropogoneae</taxon>
        <taxon>Tripsacinae</taxon>
        <taxon>Zea</taxon>
    </lineage>
</organism>
<keyword evidence="8" id="KW-0472">Membrane</keyword>
<dbReference type="PANTHER" id="PTHR33162:SF1">
    <property type="entry name" value="SEC-INDEPENDENT PROTEIN TRANSLOCASE PROTEIN TATA, CHLOROPLASTIC"/>
    <property type="match status" value="1"/>
</dbReference>
<evidence type="ECO:0000256" key="2">
    <source>
        <dbReference type="ARBA" id="ARBA00022448"/>
    </source>
</evidence>
<evidence type="ECO:0000256" key="6">
    <source>
        <dbReference type="ARBA" id="ARBA00023010"/>
    </source>
</evidence>
<dbReference type="PROSITE" id="PS50935">
    <property type="entry name" value="SSB"/>
    <property type="match status" value="1"/>
</dbReference>
<dbReference type="HAMAP" id="MF_00236">
    <property type="entry name" value="TatA_E"/>
    <property type="match status" value="1"/>
</dbReference>
<gene>
    <name evidence="10" type="ORF">ZEAMMB73_Zm00001d013706</name>
</gene>
<keyword evidence="7" id="KW-0238">DNA-binding</keyword>
<evidence type="ECO:0000313" key="10">
    <source>
        <dbReference type="EMBL" id="AQK64188.1"/>
    </source>
</evidence>
<dbReference type="IntAct" id="A0A1D6GLJ8">
    <property type="interactions" value="1"/>
</dbReference>
<dbReference type="InParanoid" id="A0A1D6GLJ8"/>
<protein>
    <submittedName>
        <fullName evidence="10">Thylakoid assembly 9</fullName>
    </submittedName>
</protein>
<name>A0A1D6GLJ8_MAIZE</name>
<comment type="subcellular location">
    <subcellularLocation>
        <location evidence="1">Plastid</location>
        <location evidence="1">Chloroplast thylakoid membrane</location>
        <topology evidence="1">Single-pass membrane protein</topology>
    </subcellularLocation>
</comment>
<dbReference type="InterPro" id="IPR003369">
    <property type="entry name" value="TatA/B/E"/>
</dbReference>
<dbReference type="GO" id="GO:0006886">
    <property type="term" value="P:intracellular protein transport"/>
    <property type="evidence" value="ECO:0007669"/>
    <property type="project" value="UniProtKB-ARBA"/>
</dbReference>
<dbReference type="Gene3D" id="1.20.5.3310">
    <property type="match status" value="1"/>
</dbReference>
<evidence type="ECO:0000256" key="1">
    <source>
        <dbReference type="ARBA" id="ARBA00004581"/>
    </source>
</evidence>
<evidence type="ECO:0000256" key="3">
    <source>
        <dbReference type="ARBA" id="ARBA00022692"/>
    </source>
</evidence>
<evidence type="ECO:0000256" key="7">
    <source>
        <dbReference type="ARBA" id="ARBA00023125"/>
    </source>
</evidence>
<dbReference type="PANTHER" id="PTHR33162">
    <property type="entry name" value="SEC-INDEPENDENT PROTEIN TRANSLOCASE PROTEIN TATA, CHLOROPLASTIC"/>
    <property type="match status" value="1"/>
</dbReference>
<dbReference type="InterPro" id="IPR006312">
    <property type="entry name" value="TatA/E"/>
</dbReference>
<sequence length="334" mass="36375">MRIAVVAPVAAAYPCSSSLAAPASATSRAHVAAAGMSYRASSFVGGGLAAVVASVAARPRRAGSGRGDALGCKCLFGLGVPELAVIAGVAALVFGPKQLPEIGRSLGKTVKSFQEAAKEFESELKKEPGEGGDQPPPATPTATGLCRVTLQFWDDLAIVASEHVKKGDRIFVSGRLVSDTVDEGPEKRHVYYKLAVQQLNFIESQPVRLYEPEASQDALGGRRADYFNSISNSTEDKNRDNMSSSRSTEELWQVFFANPLDWWDNRTNKKNPRYPDFKHKQTGEALWVDGRNNPNWVISQLAVLDSRMSSLQDNERKPVSYMYADEFMTLDGNR</sequence>
<dbReference type="GO" id="GO:0043953">
    <property type="term" value="P:protein transport by the Tat complex"/>
    <property type="evidence" value="ECO:0007669"/>
    <property type="project" value="InterPro"/>
</dbReference>
<dbReference type="ExpressionAtlas" id="A0A1D6GLJ8">
    <property type="expression patterns" value="baseline and differential"/>
</dbReference>
<dbReference type="EMBL" id="CM000781">
    <property type="protein sequence ID" value="AQK64188.1"/>
    <property type="molecule type" value="Genomic_DNA"/>
</dbReference>
<keyword evidence="5" id="KW-1133">Transmembrane helix</keyword>
<keyword evidence="3" id="KW-0812">Transmembrane</keyword>
<dbReference type="GO" id="GO:0009535">
    <property type="term" value="C:chloroplast thylakoid membrane"/>
    <property type="evidence" value="ECO:0007669"/>
    <property type="project" value="UniProtKB-SubCell"/>
</dbReference>
<dbReference type="SMR" id="A0A1D6GLJ8"/>
<dbReference type="InterPro" id="IPR012340">
    <property type="entry name" value="NA-bd_OB-fold"/>
</dbReference>
<reference evidence="10" key="1">
    <citation type="submission" date="2015-12" db="EMBL/GenBank/DDBJ databases">
        <title>Update maize B73 reference genome by single molecule sequencing technologies.</title>
        <authorList>
            <consortium name="Maize Genome Sequencing Project"/>
            <person name="Ware D."/>
        </authorList>
    </citation>
    <scope>NUCLEOTIDE SEQUENCE</scope>
    <source>
        <tissue evidence="10">Seedling</tissue>
    </source>
</reference>
<dbReference type="AlphaFoldDB" id="A0A1D6GLJ8"/>
<keyword evidence="2" id="KW-0813">Transport</keyword>
<dbReference type="NCBIfam" id="TIGR01411">
    <property type="entry name" value="tatAE"/>
    <property type="match status" value="1"/>
</dbReference>
<proteinExistence type="inferred from homology"/>
<dbReference type="STRING" id="4577.A0A1D6GLJ8"/>
<dbReference type="InterPro" id="IPR000424">
    <property type="entry name" value="Primosome_PriB/ssb"/>
</dbReference>
<evidence type="ECO:0000256" key="4">
    <source>
        <dbReference type="ARBA" id="ARBA00022927"/>
    </source>
</evidence>